<evidence type="ECO:0000256" key="5">
    <source>
        <dbReference type="ARBA" id="ARBA00023027"/>
    </source>
</evidence>
<dbReference type="EC" id="2.3.1.286" evidence="8"/>
<keyword evidence="5 8" id="KW-0520">NAD</keyword>
<dbReference type="OrthoDB" id="420264at2759"/>
<dbReference type="EMBL" id="GAKP01010015">
    <property type="protein sequence ID" value="JAC48937.1"/>
    <property type="molecule type" value="Transcribed_RNA"/>
</dbReference>
<dbReference type="CDD" id="cd01408">
    <property type="entry name" value="SIRT1"/>
    <property type="match status" value="1"/>
</dbReference>
<feature type="binding site" evidence="10">
    <location>
        <begin position="264"/>
        <end position="265"/>
    </location>
    <ligand>
        <name>NAD(+)</name>
        <dbReference type="ChEBI" id="CHEBI:57540"/>
    </ligand>
</feature>
<evidence type="ECO:0000256" key="6">
    <source>
        <dbReference type="ARBA" id="ARBA00048378"/>
    </source>
</evidence>
<feature type="binding site" evidence="10">
    <location>
        <begin position="89"/>
        <end position="93"/>
    </location>
    <ligand>
        <name>NAD(+)</name>
        <dbReference type="ChEBI" id="CHEBI:57540"/>
    </ligand>
</feature>
<sequence>MSNKDEAGPSKKPNEQNHPPRSDSTEREEVAPSPSSVLESIRANLTHLFSRLSVHQEPPAGVIPSLTFDGFLQHWKDHGFKKIITLVGAGISTSAGIPDFRTPGTGLYDNLKKYDLPHPTDIFELDYFLDNPKPFFSLAKELYPGHFTPTPTHYFIRLLNDKGLLVRHYTQNIDSLERIAGIPEEKMVEAHGTFHTNHCLECTTLYSKEWMKDKLFTDTLPLCDHCGGIVKPDIVFFGENMPESFYNMPTEDFKDCDLLFIMGTSLEVYPFASLVGYAEPSCLRVLINRNVVGKFTSPVNKRDISYVGDCDDAVWKIAEALGWTAELQALIKKETGQFEKQKTKSVSLKPDSEKSKQTKDKNPK</sequence>
<dbReference type="Gene3D" id="3.30.1600.10">
    <property type="entry name" value="SIR2/SIRT2 'Small Domain"/>
    <property type="match status" value="1"/>
</dbReference>
<feature type="binding site" evidence="10">
    <location>
        <position position="310"/>
    </location>
    <ligand>
        <name>NAD(+)</name>
        <dbReference type="ChEBI" id="CHEBI:57540"/>
    </ligand>
</feature>
<keyword evidence="2 8" id="KW-0808">Transferase</keyword>
<feature type="binding site" evidence="10">
    <location>
        <begin position="99"/>
        <end position="101"/>
    </location>
    <ligand>
        <name>NAD(+)</name>
        <dbReference type="ChEBI" id="CHEBI:57540"/>
    </ligand>
</feature>
<dbReference type="InterPro" id="IPR026591">
    <property type="entry name" value="Sirtuin_cat_small_dom_sf"/>
</dbReference>
<dbReference type="GO" id="GO:0008270">
    <property type="term" value="F:zinc ion binding"/>
    <property type="evidence" value="ECO:0007669"/>
    <property type="project" value="UniProtKB-UniRule"/>
</dbReference>
<organism evidence="15">
    <name type="scientific">Bactrocera dorsalis</name>
    <name type="common">Oriental fruit fly</name>
    <name type="synonym">Dacus dorsalis</name>
    <dbReference type="NCBI Taxonomy" id="27457"/>
    <lineage>
        <taxon>Eukaryota</taxon>
        <taxon>Metazoa</taxon>
        <taxon>Ecdysozoa</taxon>
        <taxon>Arthropoda</taxon>
        <taxon>Hexapoda</taxon>
        <taxon>Insecta</taxon>
        <taxon>Pterygota</taxon>
        <taxon>Neoptera</taxon>
        <taxon>Endopterygota</taxon>
        <taxon>Diptera</taxon>
        <taxon>Brachycera</taxon>
        <taxon>Muscomorpha</taxon>
        <taxon>Tephritoidea</taxon>
        <taxon>Tephritidae</taxon>
        <taxon>Bactrocera</taxon>
        <taxon>Bactrocera</taxon>
    </lineage>
</organism>
<dbReference type="PIRSF" id="PIRSF037938">
    <property type="entry name" value="SIR2_euk"/>
    <property type="match status" value="1"/>
</dbReference>
<dbReference type="InterPro" id="IPR050134">
    <property type="entry name" value="NAD-dep_sirtuin_deacylases"/>
</dbReference>
<reference evidence="15" key="1">
    <citation type="journal article" date="2014" name="BMC Genomics">
        <title>Characterizing the developmental transcriptome of the oriental fruit fly, Bactrocera dorsalis (Diptera: Tephritidae) through comparative genomic analysis with Drosophila melanogaster utilizing modENCODE datasets.</title>
        <authorList>
            <person name="Geib S.M."/>
            <person name="Calla B."/>
            <person name="Hall B."/>
            <person name="Hou S."/>
            <person name="Manoukis N.C."/>
        </authorList>
    </citation>
    <scope>NUCLEOTIDE SEQUENCE</scope>
    <source>
        <strain evidence="15">Punador</strain>
    </source>
</reference>
<evidence type="ECO:0000259" key="14">
    <source>
        <dbReference type="PROSITE" id="PS50305"/>
    </source>
</evidence>
<feature type="binding site" evidence="11 12">
    <location>
        <position position="226"/>
    </location>
    <ligand>
        <name>Zn(2+)</name>
        <dbReference type="ChEBI" id="CHEBI:29105"/>
    </ligand>
</feature>
<evidence type="ECO:0000256" key="8">
    <source>
        <dbReference type="PIRNR" id="PIRNR037938"/>
    </source>
</evidence>
<dbReference type="EMBL" id="GAKP01010014">
    <property type="protein sequence ID" value="JAC48938.1"/>
    <property type="molecule type" value="Transcribed_RNA"/>
</dbReference>
<evidence type="ECO:0000313" key="15">
    <source>
        <dbReference type="EMBL" id="JAC48937.1"/>
    </source>
</evidence>
<keyword evidence="4 8" id="KW-0862">Zinc</keyword>
<evidence type="ECO:0000256" key="3">
    <source>
        <dbReference type="ARBA" id="ARBA00022723"/>
    </source>
</evidence>
<dbReference type="AlphaFoldDB" id="A0A034W3N7"/>
<comment type="cofactor">
    <cofactor evidence="11">
        <name>Zn(2+)</name>
        <dbReference type="ChEBI" id="CHEBI:29105"/>
    </cofactor>
    <text evidence="11">Binds 1 zinc ion per subunit.</text>
</comment>
<dbReference type="GO" id="GO:0005634">
    <property type="term" value="C:nucleus"/>
    <property type="evidence" value="ECO:0007669"/>
    <property type="project" value="TreeGrafter"/>
</dbReference>
<feature type="binding site" evidence="10">
    <location>
        <begin position="171"/>
        <end position="174"/>
    </location>
    <ligand>
        <name>NAD(+)</name>
        <dbReference type="ChEBI" id="CHEBI:57540"/>
    </ligand>
</feature>
<feature type="domain" description="Deacetylase sirtuin-type" evidence="14">
    <location>
        <begin position="61"/>
        <end position="324"/>
    </location>
</feature>
<evidence type="ECO:0000256" key="11">
    <source>
        <dbReference type="PIRSR" id="PIRSR037938-3"/>
    </source>
</evidence>
<evidence type="ECO:0000256" key="1">
    <source>
        <dbReference type="ARBA" id="ARBA00006924"/>
    </source>
</evidence>
<dbReference type="GO" id="GO:0017136">
    <property type="term" value="F:histone deacetylase activity, NAD-dependent"/>
    <property type="evidence" value="ECO:0007669"/>
    <property type="project" value="InterPro"/>
</dbReference>
<comment type="similarity">
    <text evidence="1 8">Belongs to the sirtuin family. Class I subfamily.</text>
</comment>
<dbReference type="InterPro" id="IPR026590">
    <property type="entry name" value="Ssirtuin_cat_dom"/>
</dbReference>
<evidence type="ECO:0000256" key="10">
    <source>
        <dbReference type="PIRSR" id="PIRSR037938-2"/>
    </source>
</evidence>
<feature type="binding site" evidence="11 12">
    <location>
        <position position="202"/>
    </location>
    <ligand>
        <name>Zn(2+)</name>
        <dbReference type="ChEBI" id="CHEBI:29105"/>
    </ligand>
</feature>
<name>A0A034W3N7_BACDO</name>
<dbReference type="Gene3D" id="3.40.50.1220">
    <property type="entry name" value="TPP-binding domain"/>
    <property type="match status" value="1"/>
</dbReference>
<evidence type="ECO:0000256" key="12">
    <source>
        <dbReference type="PROSITE-ProRule" id="PRU00236"/>
    </source>
</evidence>
<protein>
    <recommendedName>
        <fullName evidence="8">NAD-dependent protein deacetylase</fullName>
        <ecNumber evidence="8">2.3.1.286</ecNumber>
    </recommendedName>
</protein>
<evidence type="ECO:0000256" key="9">
    <source>
        <dbReference type="PIRSR" id="PIRSR037938-1"/>
    </source>
</evidence>
<dbReference type="GO" id="GO:0070403">
    <property type="term" value="F:NAD+ binding"/>
    <property type="evidence" value="ECO:0007669"/>
    <property type="project" value="UniProtKB-UniRule"/>
</dbReference>
<feature type="compositionally biased region" description="Basic and acidic residues" evidence="13">
    <location>
        <begin position="350"/>
        <end position="364"/>
    </location>
</feature>
<evidence type="ECO:0000256" key="2">
    <source>
        <dbReference type="ARBA" id="ARBA00022679"/>
    </source>
</evidence>
<dbReference type="InterPro" id="IPR017328">
    <property type="entry name" value="Sirtuin_class_I"/>
</dbReference>
<feature type="compositionally biased region" description="Basic and acidic residues" evidence="13">
    <location>
        <begin position="1"/>
        <end position="30"/>
    </location>
</feature>
<feature type="region of interest" description="Disordered" evidence="13">
    <location>
        <begin position="338"/>
        <end position="364"/>
    </location>
</feature>
<dbReference type="InterPro" id="IPR003000">
    <property type="entry name" value="Sirtuin"/>
</dbReference>
<dbReference type="Pfam" id="PF02146">
    <property type="entry name" value="SIR2"/>
    <property type="match status" value="1"/>
</dbReference>
<dbReference type="PANTHER" id="PTHR11085:SF6">
    <property type="entry name" value="NAD-DEPENDENT PROTEIN DEACETYLASE SIRTUIN-2"/>
    <property type="match status" value="1"/>
</dbReference>
<comment type="catalytic activity">
    <reaction evidence="7">
        <text>N(6)-tetradecanoyl-L-lysyl-[protein] + NAD(+) + H2O = 2''-O-tetradecanoyl-ADP-D-ribose + nicotinamide + L-lysyl-[protein]</text>
        <dbReference type="Rhea" id="RHEA:70567"/>
        <dbReference type="Rhea" id="RHEA-COMP:9752"/>
        <dbReference type="Rhea" id="RHEA-COMP:15437"/>
        <dbReference type="ChEBI" id="CHEBI:15377"/>
        <dbReference type="ChEBI" id="CHEBI:17154"/>
        <dbReference type="ChEBI" id="CHEBI:29969"/>
        <dbReference type="ChEBI" id="CHEBI:57540"/>
        <dbReference type="ChEBI" id="CHEBI:141129"/>
        <dbReference type="ChEBI" id="CHEBI:189674"/>
    </reaction>
    <physiologicalReaction direction="left-to-right" evidence="7">
        <dbReference type="Rhea" id="RHEA:70568"/>
    </physiologicalReaction>
</comment>
<dbReference type="SUPFAM" id="SSF52467">
    <property type="entry name" value="DHS-like NAD/FAD-binding domain"/>
    <property type="match status" value="1"/>
</dbReference>
<dbReference type="PANTHER" id="PTHR11085">
    <property type="entry name" value="NAD-DEPENDENT PROTEIN DEACYLASE SIRTUIN-5, MITOCHONDRIAL-RELATED"/>
    <property type="match status" value="1"/>
</dbReference>
<evidence type="ECO:0000256" key="7">
    <source>
        <dbReference type="ARBA" id="ARBA00048905"/>
    </source>
</evidence>
<dbReference type="InterPro" id="IPR029035">
    <property type="entry name" value="DHS-like_NAD/FAD-binding_dom"/>
</dbReference>
<gene>
    <name evidence="15" type="primary">SIRT2</name>
</gene>
<comment type="catalytic activity">
    <reaction evidence="8">
        <text>N(6)-acetyl-L-lysyl-[protein] + NAD(+) + H2O = 2''-O-acetyl-ADP-D-ribose + nicotinamide + L-lysyl-[protein]</text>
        <dbReference type="Rhea" id="RHEA:43636"/>
        <dbReference type="Rhea" id="RHEA-COMP:9752"/>
        <dbReference type="Rhea" id="RHEA-COMP:10731"/>
        <dbReference type="ChEBI" id="CHEBI:15377"/>
        <dbReference type="ChEBI" id="CHEBI:17154"/>
        <dbReference type="ChEBI" id="CHEBI:29969"/>
        <dbReference type="ChEBI" id="CHEBI:57540"/>
        <dbReference type="ChEBI" id="CHEBI:61930"/>
        <dbReference type="ChEBI" id="CHEBI:83767"/>
        <dbReference type="EC" id="2.3.1.286"/>
    </reaction>
</comment>
<feature type="active site" description="Proton acceptor" evidence="9 12">
    <location>
        <position position="191"/>
    </location>
</feature>
<keyword evidence="3 8" id="KW-0479">Metal-binding</keyword>
<comment type="catalytic activity">
    <reaction evidence="6">
        <text>N(6)-hexadecanoyl-L-lysyl-[protein] + NAD(+) + H2O = 2''-O-hexadecanoyl-ADP-D-ribose + nicotinamide + L-lysyl-[protein]</text>
        <dbReference type="Rhea" id="RHEA:70563"/>
        <dbReference type="Rhea" id="RHEA-COMP:9752"/>
        <dbReference type="Rhea" id="RHEA-COMP:14175"/>
        <dbReference type="ChEBI" id="CHEBI:15377"/>
        <dbReference type="ChEBI" id="CHEBI:17154"/>
        <dbReference type="ChEBI" id="CHEBI:29969"/>
        <dbReference type="ChEBI" id="CHEBI:57540"/>
        <dbReference type="ChEBI" id="CHEBI:138936"/>
        <dbReference type="ChEBI" id="CHEBI:189673"/>
    </reaction>
    <physiologicalReaction direction="left-to-right" evidence="6">
        <dbReference type="Rhea" id="RHEA:70564"/>
    </physiologicalReaction>
</comment>
<proteinExistence type="inferred from homology"/>
<evidence type="ECO:0000256" key="4">
    <source>
        <dbReference type="ARBA" id="ARBA00022833"/>
    </source>
</evidence>
<evidence type="ECO:0000256" key="13">
    <source>
        <dbReference type="SAM" id="MobiDB-lite"/>
    </source>
</evidence>
<feature type="binding site" evidence="11 12">
    <location>
        <position position="199"/>
    </location>
    <ligand>
        <name>Zn(2+)</name>
        <dbReference type="ChEBI" id="CHEBI:29105"/>
    </ligand>
</feature>
<dbReference type="PROSITE" id="PS50305">
    <property type="entry name" value="SIRTUIN"/>
    <property type="match status" value="1"/>
</dbReference>
<feature type="binding site" evidence="11 12">
    <location>
        <position position="223"/>
    </location>
    <ligand>
        <name>Zn(2+)</name>
        <dbReference type="ChEBI" id="CHEBI:29105"/>
    </ligand>
</feature>
<feature type="region of interest" description="Disordered" evidence="13">
    <location>
        <begin position="1"/>
        <end position="36"/>
    </location>
</feature>
<accession>A0A034W3N7</accession>